<keyword evidence="1" id="KW-0328">Glycosyltransferase</keyword>
<dbReference type="SUPFAM" id="SSF53448">
    <property type="entry name" value="Nucleotide-diphospho-sugar transferases"/>
    <property type="match status" value="1"/>
</dbReference>
<dbReference type="InterPro" id="IPR050748">
    <property type="entry name" value="Glycosyltrans_8_dom-fam"/>
</dbReference>
<evidence type="ECO:0000313" key="5">
    <source>
        <dbReference type="Proteomes" id="UP001268577"/>
    </source>
</evidence>
<organism evidence="4 5">
    <name type="scientific">Vagococcus carniphilus</name>
    <dbReference type="NCBI Taxonomy" id="218144"/>
    <lineage>
        <taxon>Bacteria</taxon>
        <taxon>Bacillati</taxon>
        <taxon>Bacillota</taxon>
        <taxon>Bacilli</taxon>
        <taxon>Lactobacillales</taxon>
        <taxon>Enterococcaceae</taxon>
        <taxon>Vagococcus</taxon>
    </lineage>
</organism>
<evidence type="ECO:0000313" key="4">
    <source>
        <dbReference type="EMBL" id="MDT2834138.1"/>
    </source>
</evidence>
<protein>
    <submittedName>
        <fullName evidence="4">Glycosyltransferase family 8 protein</fullName>
    </submittedName>
</protein>
<dbReference type="RefSeq" id="WP_311985311.1">
    <property type="nucleotide sequence ID" value="NZ_JARQBZ010000014.1"/>
</dbReference>
<dbReference type="GO" id="GO:0016757">
    <property type="term" value="F:glycosyltransferase activity"/>
    <property type="evidence" value="ECO:0007669"/>
    <property type="project" value="UniProtKB-KW"/>
</dbReference>
<evidence type="ECO:0000256" key="2">
    <source>
        <dbReference type="ARBA" id="ARBA00022679"/>
    </source>
</evidence>
<dbReference type="Pfam" id="PF01501">
    <property type="entry name" value="Glyco_transf_8"/>
    <property type="match status" value="1"/>
</dbReference>
<gene>
    <name evidence="4" type="ORF">P7H70_08710</name>
</gene>
<dbReference type="PANTHER" id="PTHR13778:SF47">
    <property type="entry name" value="LIPOPOLYSACCHARIDE 1,3-GALACTOSYLTRANSFERASE"/>
    <property type="match status" value="1"/>
</dbReference>
<reference evidence="4" key="1">
    <citation type="submission" date="2023-03" db="EMBL/GenBank/DDBJ databases">
        <authorList>
            <person name="Shen W."/>
            <person name="Cai J."/>
        </authorList>
    </citation>
    <scope>NUCLEOTIDE SEQUENCE</scope>
    <source>
        <strain evidence="4">P96-3</strain>
    </source>
</reference>
<comment type="caution">
    <text evidence="4">The sequence shown here is derived from an EMBL/GenBank/DDBJ whole genome shotgun (WGS) entry which is preliminary data.</text>
</comment>
<evidence type="ECO:0000256" key="3">
    <source>
        <dbReference type="ARBA" id="ARBA00022723"/>
    </source>
</evidence>
<keyword evidence="3" id="KW-0479">Metal-binding</keyword>
<dbReference type="Gene3D" id="3.90.550.10">
    <property type="entry name" value="Spore Coat Polysaccharide Biosynthesis Protein SpsA, Chain A"/>
    <property type="match status" value="1"/>
</dbReference>
<dbReference type="InterPro" id="IPR002495">
    <property type="entry name" value="Glyco_trans_8"/>
</dbReference>
<accession>A0AAW8U3M1</accession>
<dbReference type="InterPro" id="IPR029044">
    <property type="entry name" value="Nucleotide-diphossugar_trans"/>
</dbReference>
<name>A0AAW8U3M1_9ENTE</name>
<dbReference type="AlphaFoldDB" id="A0AAW8U3M1"/>
<evidence type="ECO:0000256" key="1">
    <source>
        <dbReference type="ARBA" id="ARBA00022676"/>
    </source>
</evidence>
<dbReference type="CDD" id="cd04194">
    <property type="entry name" value="GT8_A4GalT_like"/>
    <property type="match status" value="1"/>
</dbReference>
<sequence>MHILVTVDENYLKPLEVMLYSMYQHHQKHKVVVWLIHEKITEKQLAPLRKLLGKFKWDLEALKIKDDFFEGAPTVARYPKEMYFRLLCGDILPKELHRVLYLDPDLLVINSLLPLWQMDLEGSLLAAATHTGVTNITTGLNNLRLNTDHNYYNSGVMLIDLDVARDKINLKDIGETIEKYASLLLLPDQDVLNHLYGHYIKEIPDEIWNYDARKYISYLTRSVGKYDLHWLMENTAILHFCGKPKPWQAKSDTKFTALYLDYARQMEYL</sequence>
<keyword evidence="2" id="KW-0808">Transferase</keyword>
<proteinExistence type="predicted"/>
<dbReference type="EMBL" id="JARQBZ010000014">
    <property type="protein sequence ID" value="MDT2834138.1"/>
    <property type="molecule type" value="Genomic_DNA"/>
</dbReference>
<dbReference type="PANTHER" id="PTHR13778">
    <property type="entry name" value="GLYCOSYLTRANSFERASE 8 DOMAIN-CONTAINING PROTEIN"/>
    <property type="match status" value="1"/>
</dbReference>
<dbReference type="GO" id="GO:0046872">
    <property type="term" value="F:metal ion binding"/>
    <property type="evidence" value="ECO:0007669"/>
    <property type="project" value="UniProtKB-KW"/>
</dbReference>
<dbReference type="Proteomes" id="UP001268577">
    <property type="component" value="Unassembled WGS sequence"/>
</dbReference>